<proteinExistence type="predicted"/>
<keyword evidence="4" id="KW-0067">ATP-binding</keyword>
<dbReference type="Gene3D" id="1.10.510.10">
    <property type="entry name" value="Transferase(Phosphotransferase) domain 1"/>
    <property type="match status" value="1"/>
</dbReference>
<sequence length="303" mass="33633">MSATVFPARFGKYILLDRIASGGMAEVFRAKIVGTERFQRLVAIKCMLKNLVEDEHFTTMFIDEAKMAAQLNHANIAHVLELGNNEGQLYIAMDLINGHDLRHVMRTSKKRKTRLPFPLIAYLASKAAEGLSYVHRKGGFDGKPLNLVHRDVSPQNILLSYDGEVKVVDFGIAKAEQRATETQAGIIKGKFSYMAPEQVRGLSLDARSDVFALGLVLIELLMGEKLYTGKSDIAILEMARNPIIPVLNDVVPDAPKQFQVVLSRALALQRDDRYQDALDMAEDLQGLMIDGQSIYGARNAAIF</sequence>
<dbReference type="PROSITE" id="PS50011">
    <property type="entry name" value="PROTEIN_KINASE_DOM"/>
    <property type="match status" value="1"/>
</dbReference>
<evidence type="ECO:0000256" key="3">
    <source>
        <dbReference type="ARBA" id="ARBA00022777"/>
    </source>
</evidence>
<feature type="non-terminal residue" evidence="6">
    <location>
        <position position="303"/>
    </location>
</feature>
<evidence type="ECO:0000256" key="1">
    <source>
        <dbReference type="ARBA" id="ARBA00022679"/>
    </source>
</evidence>
<evidence type="ECO:0000256" key="4">
    <source>
        <dbReference type="ARBA" id="ARBA00022840"/>
    </source>
</evidence>
<dbReference type="CDD" id="cd14014">
    <property type="entry name" value="STKc_PknB_like"/>
    <property type="match status" value="1"/>
</dbReference>
<dbReference type="EMBL" id="UINC01113591">
    <property type="protein sequence ID" value="SVC83308.1"/>
    <property type="molecule type" value="Genomic_DNA"/>
</dbReference>
<organism evidence="6">
    <name type="scientific">marine metagenome</name>
    <dbReference type="NCBI Taxonomy" id="408172"/>
    <lineage>
        <taxon>unclassified sequences</taxon>
        <taxon>metagenomes</taxon>
        <taxon>ecological metagenomes</taxon>
    </lineage>
</organism>
<dbReference type="PANTHER" id="PTHR43289:SF6">
    <property type="entry name" value="SERINE_THREONINE-PROTEIN KINASE NEKL-3"/>
    <property type="match status" value="1"/>
</dbReference>
<dbReference type="GO" id="GO:0005524">
    <property type="term" value="F:ATP binding"/>
    <property type="evidence" value="ECO:0007669"/>
    <property type="project" value="UniProtKB-KW"/>
</dbReference>
<feature type="domain" description="Protein kinase" evidence="5">
    <location>
        <begin position="13"/>
        <end position="288"/>
    </location>
</feature>
<dbReference type="InterPro" id="IPR011009">
    <property type="entry name" value="Kinase-like_dom_sf"/>
</dbReference>
<evidence type="ECO:0000259" key="5">
    <source>
        <dbReference type="PROSITE" id="PS50011"/>
    </source>
</evidence>
<dbReference type="InterPro" id="IPR008266">
    <property type="entry name" value="Tyr_kinase_AS"/>
</dbReference>
<keyword evidence="2" id="KW-0547">Nucleotide-binding</keyword>
<gene>
    <name evidence="6" type="ORF">METZ01_LOCUS336162</name>
</gene>
<protein>
    <recommendedName>
        <fullName evidence="5">Protein kinase domain-containing protein</fullName>
    </recommendedName>
</protein>
<evidence type="ECO:0000256" key="2">
    <source>
        <dbReference type="ARBA" id="ARBA00022741"/>
    </source>
</evidence>
<reference evidence="6" key="1">
    <citation type="submission" date="2018-05" db="EMBL/GenBank/DDBJ databases">
        <authorList>
            <person name="Lanie J.A."/>
            <person name="Ng W.-L."/>
            <person name="Kazmierczak K.M."/>
            <person name="Andrzejewski T.M."/>
            <person name="Davidsen T.M."/>
            <person name="Wayne K.J."/>
            <person name="Tettelin H."/>
            <person name="Glass J.I."/>
            <person name="Rusch D."/>
            <person name="Podicherti R."/>
            <person name="Tsui H.-C.T."/>
            <person name="Winkler M.E."/>
        </authorList>
    </citation>
    <scope>NUCLEOTIDE SEQUENCE</scope>
</reference>
<dbReference type="Gene3D" id="3.30.200.20">
    <property type="entry name" value="Phosphorylase Kinase, domain 1"/>
    <property type="match status" value="1"/>
</dbReference>
<keyword evidence="1" id="KW-0808">Transferase</keyword>
<dbReference type="SUPFAM" id="SSF56112">
    <property type="entry name" value="Protein kinase-like (PK-like)"/>
    <property type="match status" value="1"/>
</dbReference>
<dbReference type="AlphaFoldDB" id="A0A382QEE8"/>
<dbReference type="InterPro" id="IPR000719">
    <property type="entry name" value="Prot_kinase_dom"/>
</dbReference>
<dbReference type="Pfam" id="PF00069">
    <property type="entry name" value="Pkinase"/>
    <property type="match status" value="1"/>
</dbReference>
<accession>A0A382QEE8</accession>
<dbReference type="GO" id="GO:0004674">
    <property type="term" value="F:protein serine/threonine kinase activity"/>
    <property type="evidence" value="ECO:0007669"/>
    <property type="project" value="TreeGrafter"/>
</dbReference>
<dbReference type="PROSITE" id="PS00109">
    <property type="entry name" value="PROTEIN_KINASE_TYR"/>
    <property type="match status" value="1"/>
</dbReference>
<evidence type="ECO:0000313" key="6">
    <source>
        <dbReference type="EMBL" id="SVC83308.1"/>
    </source>
</evidence>
<keyword evidence="3" id="KW-0418">Kinase</keyword>
<dbReference type="PANTHER" id="PTHR43289">
    <property type="entry name" value="MITOGEN-ACTIVATED PROTEIN KINASE KINASE KINASE 20-RELATED"/>
    <property type="match status" value="1"/>
</dbReference>
<name>A0A382QEE8_9ZZZZ</name>